<dbReference type="InterPro" id="IPR008538">
    <property type="entry name" value="Uma2"/>
</dbReference>
<keyword evidence="2" id="KW-0378">Hydrolase</keyword>
<accession>A0A239DG14</accession>
<name>A0A239DG14_9BACT</name>
<dbReference type="InterPro" id="IPR011335">
    <property type="entry name" value="Restrct_endonuc-II-like"/>
</dbReference>
<evidence type="ECO:0000259" key="1">
    <source>
        <dbReference type="Pfam" id="PF05685"/>
    </source>
</evidence>
<dbReference type="AlphaFoldDB" id="A0A239DG14"/>
<reference evidence="2 3" key="1">
    <citation type="submission" date="2017-06" db="EMBL/GenBank/DDBJ databases">
        <authorList>
            <person name="Kim H.J."/>
            <person name="Triplett B.A."/>
        </authorList>
    </citation>
    <scope>NUCLEOTIDE SEQUENCE [LARGE SCALE GENOMIC DNA]</scope>
    <source>
        <strain evidence="2 3">DSM 18704</strain>
    </source>
</reference>
<gene>
    <name evidence="2" type="ORF">SAMN05421770_101427</name>
</gene>
<proteinExistence type="predicted"/>
<keyword evidence="3" id="KW-1185">Reference proteome</keyword>
<dbReference type="OrthoDB" id="119052at2"/>
<dbReference type="SUPFAM" id="SSF52980">
    <property type="entry name" value="Restriction endonuclease-like"/>
    <property type="match status" value="1"/>
</dbReference>
<dbReference type="GO" id="GO:0004519">
    <property type="term" value="F:endonuclease activity"/>
    <property type="evidence" value="ECO:0007669"/>
    <property type="project" value="UniProtKB-KW"/>
</dbReference>
<dbReference type="Pfam" id="PF05685">
    <property type="entry name" value="Uma2"/>
    <property type="match status" value="1"/>
</dbReference>
<dbReference type="InterPro" id="IPR012296">
    <property type="entry name" value="Nuclease_put_TT1808"/>
</dbReference>
<protein>
    <submittedName>
        <fullName evidence="2">Endonuclease, Uma2 family (Restriction endonuclease fold)</fullName>
    </submittedName>
</protein>
<evidence type="ECO:0000313" key="3">
    <source>
        <dbReference type="Proteomes" id="UP000198356"/>
    </source>
</evidence>
<evidence type="ECO:0000313" key="2">
    <source>
        <dbReference type="EMBL" id="SNS30713.1"/>
    </source>
</evidence>
<dbReference type="CDD" id="cd06260">
    <property type="entry name" value="DUF820-like"/>
    <property type="match status" value="1"/>
</dbReference>
<dbReference type="RefSeq" id="WP_089406723.1">
    <property type="nucleotide sequence ID" value="NZ_FZOU01000001.1"/>
</dbReference>
<feature type="domain" description="Putative restriction endonuclease" evidence="1">
    <location>
        <begin position="26"/>
        <end position="148"/>
    </location>
</feature>
<keyword evidence="2" id="KW-0255">Endonuclease</keyword>
<dbReference type="Proteomes" id="UP000198356">
    <property type="component" value="Unassembled WGS sequence"/>
</dbReference>
<dbReference type="EMBL" id="FZOU01000001">
    <property type="protein sequence ID" value="SNS30713.1"/>
    <property type="molecule type" value="Genomic_DNA"/>
</dbReference>
<sequence>MAAAHTLPFNEPYISPQEYLRTSYRPDRDYVNGRVEDRNVGEWEHATVQKMLMRIFLTNEEAWGVNAIQECRLQIAEDRFRVPDTMVLRAGLEIERIVYDVPLICIEVISREDTWKRLQEVLGDYLAFGVPHIWAFDPETRKAYRYDERGLTVVNGALSVPGTSLVLHVDEVFPR</sequence>
<keyword evidence="2" id="KW-0540">Nuclease</keyword>
<dbReference type="Gene3D" id="3.90.1570.10">
    <property type="entry name" value="tt1808, chain A"/>
    <property type="match status" value="1"/>
</dbReference>
<organism evidence="2 3">
    <name type="scientific">Granulicella rosea</name>
    <dbReference type="NCBI Taxonomy" id="474952"/>
    <lineage>
        <taxon>Bacteria</taxon>
        <taxon>Pseudomonadati</taxon>
        <taxon>Acidobacteriota</taxon>
        <taxon>Terriglobia</taxon>
        <taxon>Terriglobales</taxon>
        <taxon>Acidobacteriaceae</taxon>
        <taxon>Granulicella</taxon>
    </lineage>
</organism>